<comment type="caution">
    <text evidence="1">The sequence shown here is derived from an EMBL/GenBank/DDBJ whole genome shotgun (WGS) entry which is preliminary data.</text>
</comment>
<evidence type="ECO:0000313" key="2">
    <source>
        <dbReference type="Proteomes" id="UP000217564"/>
    </source>
</evidence>
<dbReference type="Proteomes" id="UP000217564">
    <property type="component" value="Unassembled WGS sequence"/>
</dbReference>
<sequence length="277" mass="30044">MVKGVPTGGQFDHKTLAEPEAEADLGGFYDSWYDEAPDESEEGSVADRVVDRSGFANDGLPGHSAGNPDALDLPGFVHPRAEDAFFDAEWEMDKGATPSDAALHLGSRFAALAQGQRVEVLIKHREAMEAQDYPAAREVVEAATLVNQAALGIKDEYKHKGSVVVEPNAHGPVYGNQLVGSQYKIGMSTTEAAKNIRGDIKEAVAAGHLPQGLDYRARKNHEGSMTISVRGLTNKQIFDTDEAIEDDGLYRRPEHPEIRELQDRCCEDEQVGTVAST</sequence>
<name>A0A2A3Z2I4_BREAU</name>
<proteinExistence type="predicted"/>
<dbReference type="AlphaFoldDB" id="A0A2A3Z2I4"/>
<organism evidence="1 2">
    <name type="scientific">Brevibacterium aurantiacum</name>
    <dbReference type="NCBI Taxonomy" id="273384"/>
    <lineage>
        <taxon>Bacteria</taxon>
        <taxon>Bacillati</taxon>
        <taxon>Actinomycetota</taxon>
        <taxon>Actinomycetes</taxon>
        <taxon>Micrococcales</taxon>
        <taxon>Brevibacteriaceae</taxon>
        <taxon>Brevibacterium</taxon>
    </lineage>
</organism>
<dbReference type="RefSeq" id="WP_096162610.1">
    <property type="nucleotide sequence ID" value="NZ_NRGP01000019.1"/>
</dbReference>
<protein>
    <submittedName>
        <fullName evidence="1">Uncharacterized protein</fullName>
    </submittedName>
</protein>
<dbReference type="EMBL" id="NRGP01000019">
    <property type="protein sequence ID" value="PCC45850.1"/>
    <property type="molecule type" value="Genomic_DNA"/>
</dbReference>
<evidence type="ECO:0000313" key="1">
    <source>
        <dbReference type="EMBL" id="PCC45850.1"/>
    </source>
</evidence>
<gene>
    <name evidence="1" type="ORF">CIK64_14090</name>
</gene>
<reference evidence="1 2" key="1">
    <citation type="journal article" date="2017" name="Elife">
        <title>Extensive horizontal gene transfer in cheese-associated bacteria.</title>
        <authorList>
            <person name="Bonham K.S."/>
            <person name="Wolfe B.E."/>
            <person name="Dutton R.J."/>
        </authorList>
    </citation>
    <scope>NUCLEOTIDE SEQUENCE [LARGE SCALE GENOMIC DNA]</scope>
    <source>
        <strain evidence="1 2">947_7</strain>
    </source>
</reference>
<accession>A0A2A3Z2I4</accession>